<feature type="binding site" evidence="9">
    <location>
        <position position="251"/>
    </location>
    <ligand>
        <name>[4Fe-4S] cluster</name>
        <dbReference type="ChEBI" id="CHEBI:49883"/>
    </ligand>
</feature>
<dbReference type="GO" id="GO:0016226">
    <property type="term" value="P:iron-sulfur cluster assembly"/>
    <property type="evidence" value="ECO:0007669"/>
    <property type="project" value="UniProtKB-UniRule"/>
</dbReference>
<keyword evidence="8 9" id="KW-0496">Mitochondrion</keyword>
<comment type="caution">
    <text evidence="12">The sequence shown here is derived from an EMBL/GenBank/DDBJ whole genome shotgun (WGS) entry which is preliminary data.</text>
</comment>
<evidence type="ECO:0000256" key="3">
    <source>
        <dbReference type="ARBA" id="ARBA00022485"/>
    </source>
</evidence>
<keyword evidence="3 9" id="KW-0004">4Fe-4S</keyword>
<comment type="domain">
    <text evidence="9">The N-terminal domain has structural similarity with S-adenosyl-L-methionine-dependent methyltransferases, but does not bind S-adenosyl-L-methionine. It is required for correct assembly of the 2 Fe-S clusters.</text>
</comment>
<feature type="binding site" evidence="9">
    <location>
        <position position="220"/>
    </location>
    <ligand>
        <name>[2Fe-2S] cluster</name>
        <dbReference type="ChEBI" id="CHEBI:190135"/>
    </ligand>
</feature>
<dbReference type="PANTHER" id="PTHR13273">
    <property type="entry name" value="ANAMORSIN"/>
    <property type="match status" value="1"/>
</dbReference>
<dbReference type="Proteomes" id="UP000054937">
    <property type="component" value="Unassembled WGS sequence"/>
</dbReference>
<feature type="short sequence motif" description="Cx2C motif 1" evidence="9">
    <location>
        <begin position="251"/>
        <end position="254"/>
    </location>
</feature>
<feature type="short sequence motif" description="Cx2C motif 2" evidence="9">
    <location>
        <begin position="262"/>
        <end position="265"/>
    </location>
</feature>
<comment type="caution">
    <text evidence="9">Lacks conserved residue(s) required for the propagation of feature annotation.</text>
</comment>
<dbReference type="OrthoDB" id="311633at2759"/>
<dbReference type="GO" id="GO:0051539">
    <property type="term" value="F:4 iron, 4 sulfur cluster binding"/>
    <property type="evidence" value="ECO:0007669"/>
    <property type="project" value="UniProtKB-KW"/>
</dbReference>
<dbReference type="GO" id="GO:0051537">
    <property type="term" value="F:2 iron, 2 sulfur cluster binding"/>
    <property type="evidence" value="ECO:0007669"/>
    <property type="project" value="UniProtKB-UniRule"/>
</dbReference>
<feature type="binding site" evidence="9">
    <location>
        <position position="254"/>
    </location>
    <ligand>
        <name>[4Fe-4S] cluster</name>
        <dbReference type="ChEBI" id="CHEBI:49883"/>
    </ligand>
</feature>
<evidence type="ECO:0000256" key="8">
    <source>
        <dbReference type="ARBA" id="ARBA00023128"/>
    </source>
</evidence>
<evidence type="ECO:0000256" key="10">
    <source>
        <dbReference type="SAM" id="MobiDB-lite"/>
    </source>
</evidence>
<feature type="compositionally biased region" description="Low complexity" evidence="10">
    <location>
        <begin position="132"/>
        <end position="147"/>
    </location>
</feature>
<evidence type="ECO:0000256" key="4">
    <source>
        <dbReference type="ARBA" id="ARBA00022490"/>
    </source>
</evidence>
<evidence type="ECO:0000256" key="5">
    <source>
        <dbReference type="ARBA" id="ARBA00022723"/>
    </source>
</evidence>
<keyword evidence="5 9" id="KW-0479">Metal-binding</keyword>
<comment type="cofactor">
    <cofactor evidence="9">
        <name>[2Fe-2S] cluster</name>
        <dbReference type="ChEBI" id="CHEBI:190135"/>
    </cofactor>
</comment>
<feature type="region of interest" description="Disordered" evidence="10">
    <location>
        <begin position="162"/>
        <end position="181"/>
    </location>
</feature>
<feature type="binding site" evidence="9">
    <location>
        <position position="262"/>
    </location>
    <ligand>
        <name>[4Fe-4S] cluster</name>
        <dbReference type="ChEBI" id="CHEBI:49883"/>
    </ligand>
</feature>
<evidence type="ECO:0000313" key="12">
    <source>
        <dbReference type="EMBL" id="KRX09677.1"/>
    </source>
</evidence>
<dbReference type="GO" id="GO:0005758">
    <property type="term" value="C:mitochondrial intermembrane space"/>
    <property type="evidence" value="ECO:0007669"/>
    <property type="project" value="UniProtKB-SubCell"/>
</dbReference>
<dbReference type="GO" id="GO:0009055">
    <property type="term" value="F:electron transfer activity"/>
    <property type="evidence" value="ECO:0007669"/>
    <property type="project" value="UniProtKB-UniRule"/>
</dbReference>
<reference evidence="12 13" key="1">
    <citation type="journal article" date="2015" name="Sci. Rep.">
        <title>Genome of the facultative scuticociliatosis pathogen Pseudocohnilembus persalinus provides insight into its virulence through horizontal gene transfer.</title>
        <authorList>
            <person name="Xiong J."/>
            <person name="Wang G."/>
            <person name="Cheng J."/>
            <person name="Tian M."/>
            <person name="Pan X."/>
            <person name="Warren A."/>
            <person name="Jiang C."/>
            <person name="Yuan D."/>
            <person name="Miao W."/>
        </authorList>
    </citation>
    <scope>NUCLEOTIDE SEQUENCE [LARGE SCALE GENOMIC DNA]</scope>
    <source>
        <strain evidence="12">36N120E</strain>
    </source>
</reference>
<dbReference type="GO" id="GO:0046872">
    <property type="term" value="F:metal ion binding"/>
    <property type="evidence" value="ECO:0007669"/>
    <property type="project" value="UniProtKB-KW"/>
</dbReference>
<gene>
    <name evidence="12" type="ORF">PPERSA_02549</name>
</gene>
<feature type="binding site" evidence="9">
    <location>
        <position position="217"/>
    </location>
    <ligand>
        <name>[2Fe-2S] cluster</name>
        <dbReference type="ChEBI" id="CHEBI:190135"/>
    </ligand>
</feature>
<feature type="binding site" evidence="9">
    <location>
        <position position="210"/>
    </location>
    <ligand>
        <name>[2Fe-2S] cluster</name>
        <dbReference type="ChEBI" id="CHEBI:190135"/>
    </ligand>
</feature>
<dbReference type="InterPro" id="IPR007785">
    <property type="entry name" value="Anamorsin"/>
</dbReference>
<dbReference type="EMBL" id="LDAU01000044">
    <property type="protein sequence ID" value="KRX09677.1"/>
    <property type="molecule type" value="Genomic_DNA"/>
</dbReference>
<name>A0A0V0R597_PSEPJ</name>
<feature type="binding site" evidence="9">
    <location>
        <position position="222"/>
    </location>
    <ligand>
        <name>[2Fe-2S] cluster</name>
        <dbReference type="ChEBI" id="CHEBI:190135"/>
    </ligand>
</feature>
<dbReference type="Pfam" id="PF05093">
    <property type="entry name" value="CIAPIN1"/>
    <property type="match status" value="1"/>
</dbReference>
<evidence type="ECO:0000259" key="11">
    <source>
        <dbReference type="Pfam" id="PF05093"/>
    </source>
</evidence>
<sequence>MQNIVFAPQSPHDIKFDSNNTIEIIGNTEKLIQNLDYLRDNKFQSFQATLDDPTQLNLKALNQINRILLPEQGKFSAQFKSISEESYKKLIKLLQAVGFENTNMNNPHEVSNQITFYKKQWGQSAKLDSLPQQQQQQQQNQQQQKQQVSGQYNFEKVIEITPEQKQQAPKNPFEQFATGNGESTTIDENELLSKDKIAQPQPQGQPQGGCAPKAKACKNCTCGKKDRPEQTPEEKAKLLKDLENGVVKSNCGNCTLGDAFRCAGCPYKGLPAFKPGEKVKLDLGDNNQDSAFNDGAQNDQIQTQGGTIKFFLVE</sequence>
<keyword evidence="4 9" id="KW-0963">Cytoplasm</keyword>
<dbReference type="OMA" id="LGHIYRI"/>
<feature type="region of interest" description="Disordered" evidence="10">
    <location>
        <begin position="127"/>
        <end position="148"/>
    </location>
</feature>
<dbReference type="AlphaFoldDB" id="A0A0V0R597"/>
<organism evidence="12 13">
    <name type="scientific">Pseudocohnilembus persalinus</name>
    <name type="common">Ciliate</name>
    <dbReference type="NCBI Taxonomy" id="266149"/>
    <lineage>
        <taxon>Eukaryota</taxon>
        <taxon>Sar</taxon>
        <taxon>Alveolata</taxon>
        <taxon>Ciliophora</taxon>
        <taxon>Intramacronucleata</taxon>
        <taxon>Oligohymenophorea</taxon>
        <taxon>Scuticociliatia</taxon>
        <taxon>Philasterida</taxon>
        <taxon>Pseudocohnilembidae</taxon>
        <taxon>Pseudocohnilembus</taxon>
    </lineage>
</organism>
<evidence type="ECO:0000256" key="9">
    <source>
        <dbReference type="HAMAP-Rule" id="MF_03115"/>
    </source>
</evidence>
<keyword evidence="6 9" id="KW-0408">Iron</keyword>
<feature type="region of interest" description="Fe-S binding site B" evidence="9">
    <location>
        <begin position="251"/>
        <end position="265"/>
    </location>
</feature>
<comment type="domain">
    <text evidence="9">The twin Cx2C motifs are involved in the recognition by the mitochondrial MIA40-ERV1 disulfide relay system. The formation of 2 disulfide bonds in the Cx2C motifs through dithiol/disulfide exchange reactions effectively traps the protein in the mitochondrial intermembrane space.</text>
</comment>
<protein>
    <recommendedName>
        <fullName evidence="9">Anamorsin homolog</fullName>
    </recommendedName>
    <alternativeName>
        <fullName evidence="9">Fe-S cluster assembly protein DRE2 homolog</fullName>
    </alternativeName>
</protein>
<evidence type="ECO:0000256" key="6">
    <source>
        <dbReference type="ARBA" id="ARBA00023004"/>
    </source>
</evidence>
<comment type="similarity">
    <text evidence="2 9">Belongs to the anamorsin family.</text>
</comment>
<evidence type="ECO:0000313" key="13">
    <source>
        <dbReference type="Proteomes" id="UP000054937"/>
    </source>
</evidence>
<dbReference type="InParanoid" id="A0A0V0R597"/>
<keyword evidence="13" id="KW-1185">Reference proteome</keyword>
<dbReference type="PANTHER" id="PTHR13273:SF14">
    <property type="entry name" value="ANAMORSIN"/>
    <property type="match status" value="1"/>
</dbReference>
<comment type="function">
    <text evidence="9">Component of the cytosolic iron-sulfur (Fe-S) protein assembly (CIA) machinery. Required for the maturation of extramitochondrial Fe-S proteins. Part of an electron transfer chain functioning in an early step of cytosolic Fe-S biogenesis, facilitating the de novo assembly of a [4Fe-4S] cluster on the cytosolic Fe-S scaffold complex. Electrons are transferred from NADPH via a FAD- and FMN-containing diflavin oxidoreductase. Together with the diflavin oxidoreductase, also required for the assembly of the diferric tyrosyl radical cofactor of ribonucleotide reductase (RNR), probably by providing electrons for reduction during radical cofactor maturation in the catalytic small subunit.</text>
</comment>
<proteinExistence type="inferred from homology"/>
<feature type="binding site" evidence="9">
    <location>
        <position position="265"/>
    </location>
    <ligand>
        <name>[4Fe-4S] cluster</name>
        <dbReference type="ChEBI" id="CHEBI:49883"/>
    </ligand>
</feature>
<comment type="subcellular location">
    <subcellularLocation>
        <location evidence="9">Cytoplasm</location>
    </subcellularLocation>
    <subcellularLocation>
        <location evidence="9">Mitochondrion intermembrane space</location>
    </subcellularLocation>
</comment>
<dbReference type="HAMAP" id="MF_03115">
    <property type="entry name" value="Anamorsin"/>
    <property type="match status" value="1"/>
</dbReference>
<dbReference type="InterPro" id="IPR046408">
    <property type="entry name" value="CIAPIN1"/>
</dbReference>
<evidence type="ECO:0000256" key="7">
    <source>
        <dbReference type="ARBA" id="ARBA00023014"/>
    </source>
</evidence>
<comment type="domain">
    <text evidence="9">The C-terminal domain binds 2 Fe-S clusters but is otherwise mostly in an intrinsically disordered conformation.</text>
</comment>
<comment type="subunit">
    <text evidence="9">Monomer.</text>
</comment>
<keyword evidence="9" id="KW-0001">2Fe-2S</keyword>
<evidence type="ECO:0000256" key="1">
    <source>
        <dbReference type="ARBA" id="ARBA00001966"/>
    </source>
</evidence>
<feature type="domain" description="Anamorsin C-terminal" evidence="11">
    <location>
        <begin position="213"/>
        <end position="281"/>
    </location>
</feature>
<keyword evidence="7 9" id="KW-0411">Iron-sulfur</keyword>
<evidence type="ECO:0000256" key="2">
    <source>
        <dbReference type="ARBA" id="ARBA00008169"/>
    </source>
</evidence>
<comment type="cofactor">
    <cofactor evidence="1 9">
        <name>[4Fe-4S] cluster</name>
        <dbReference type="ChEBI" id="CHEBI:49883"/>
    </cofactor>
</comment>
<accession>A0A0V0R597</accession>